<dbReference type="PANTHER" id="PTHR43798:SF31">
    <property type="entry name" value="AB HYDROLASE SUPERFAMILY PROTEIN YCLE"/>
    <property type="match status" value="1"/>
</dbReference>
<feature type="domain" description="AB hydrolase-1" evidence="3">
    <location>
        <begin position="29"/>
        <end position="158"/>
    </location>
</feature>
<keyword evidence="2 4" id="KW-0378">Hydrolase</keyword>
<evidence type="ECO:0000313" key="4">
    <source>
        <dbReference type="EMBL" id="SCL55419.1"/>
    </source>
</evidence>
<reference evidence="4 5" key="1">
    <citation type="submission" date="2016-06" db="EMBL/GenBank/DDBJ databases">
        <authorList>
            <person name="Kjaerup R.B."/>
            <person name="Dalgaard T.S."/>
            <person name="Juul-Madsen H.R."/>
        </authorList>
    </citation>
    <scope>NUCLEOTIDE SEQUENCE [LARGE SCALE GENOMIC DNA]</scope>
    <source>
        <strain evidence="4 5">DSM 45577</strain>
    </source>
</reference>
<dbReference type="GO" id="GO:0016020">
    <property type="term" value="C:membrane"/>
    <property type="evidence" value="ECO:0007669"/>
    <property type="project" value="TreeGrafter"/>
</dbReference>
<comment type="similarity">
    <text evidence="1">Belongs to the peptidase S33 family.</text>
</comment>
<dbReference type="AlphaFoldDB" id="A0A1C6UNE5"/>
<dbReference type="PRINTS" id="PR00793">
    <property type="entry name" value="PROAMNOPTASE"/>
</dbReference>
<proteinExistence type="inferred from homology"/>
<dbReference type="SUPFAM" id="SSF53474">
    <property type="entry name" value="alpha/beta-Hydrolases"/>
    <property type="match status" value="1"/>
</dbReference>
<dbReference type="GO" id="GO:0006508">
    <property type="term" value="P:proteolysis"/>
    <property type="evidence" value="ECO:0007669"/>
    <property type="project" value="InterPro"/>
</dbReference>
<dbReference type="InterPro" id="IPR000073">
    <property type="entry name" value="AB_hydrolase_1"/>
</dbReference>
<accession>A0A1C6UNE5</accession>
<dbReference type="EMBL" id="FMIA01000002">
    <property type="protein sequence ID" value="SCL55419.1"/>
    <property type="molecule type" value="Genomic_DNA"/>
</dbReference>
<name>A0A1C6UNE5_9ACTN</name>
<dbReference type="Gene3D" id="3.40.50.1820">
    <property type="entry name" value="alpha/beta hydrolase"/>
    <property type="match status" value="1"/>
</dbReference>
<evidence type="ECO:0000256" key="2">
    <source>
        <dbReference type="ARBA" id="ARBA00022801"/>
    </source>
</evidence>
<gene>
    <name evidence="4" type="ORF">GA0070617_2953</name>
</gene>
<dbReference type="Proteomes" id="UP000198937">
    <property type="component" value="Unassembled WGS sequence"/>
</dbReference>
<dbReference type="InterPro" id="IPR029058">
    <property type="entry name" value="AB_hydrolase_fold"/>
</dbReference>
<dbReference type="InterPro" id="IPR002410">
    <property type="entry name" value="Peptidase_S33"/>
</dbReference>
<dbReference type="STRING" id="683228.GA0070617_2953"/>
<dbReference type="GO" id="GO:0004177">
    <property type="term" value="F:aminopeptidase activity"/>
    <property type="evidence" value="ECO:0007669"/>
    <property type="project" value="UniProtKB-EC"/>
</dbReference>
<evidence type="ECO:0000313" key="5">
    <source>
        <dbReference type="Proteomes" id="UP000198937"/>
    </source>
</evidence>
<dbReference type="PRINTS" id="PR00111">
    <property type="entry name" value="ABHYDROLASE"/>
</dbReference>
<sequence length="274" mass="29410">MVAANGITLHVQRLDPVDGPDADRAGPRPTVVLIHGMASDTMASWYFTMAEPLVRAGFPTVLYDLRGHGRSTRPATGYTLDDLVDDLAALLAELAVTGPLLLFGNSFGGTIAFAYAARHRERVVGIVAVESAPPIPEWMRRVAVRFDRVATRLAQEPALAEIGARRGPIAARRAADTGRMLADTSLARELPASRLPSTGALAAIDCPVLCLYGGRSAVGELADPVRELLPQTRVVVLPDEKHSVLIDVPQTVRRHVFDWLTEQCGLVTTTPATP</sequence>
<evidence type="ECO:0000256" key="1">
    <source>
        <dbReference type="ARBA" id="ARBA00010088"/>
    </source>
</evidence>
<protein>
    <submittedName>
        <fullName evidence="4">Lysophospholipase, alpha-beta hydrolase superfamily</fullName>
    </submittedName>
</protein>
<dbReference type="Pfam" id="PF00561">
    <property type="entry name" value="Abhydrolase_1"/>
    <property type="match status" value="1"/>
</dbReference>
<dbReference type="PANTHER" id="PTHR43798">
    <property type="entry name" value="MONOACYLGLYCEROL LIPASE"/>
    <property type="match status" value="1"/>
</dbReference>
<organism evidence="4 5">
    <name type="scientific">Micromonospora yangpuensis</name>
    <dbReference type="NCBI Taxonomy" id="683228"/>
    <lineage>
        <taxon>Bacteria</taxon>
        <taxon>Bacillati</taxon>
        <taxon>Actinomycetota</taxon>
        <taxon>Actinomycetes</taxon>
        <taxon>Micromonosporales</taxon>
        <taxon>Micromonosporaceae</taxon>
        <taxon>Micromonospora</taxon>
    </lineage>
</organism>
<keyword evidence="5" id="KW-1185">Reference proteome</keyword>
<evidence type="ECO:0000259" key="3">
    <source>
        <dbReference type="Pfam" id="PF00561"/>
    </source>
</evidence>
<dbReference type="RefSeq" id="WP_229688384.1">
    <property type="nucleotide sequence ID" value="NZ_BMMJ01000005.1"/>
</dbReference>
<dbReference type="InterPro" id="IPR050266">
    <property type="entry name" value="AB_hydrolase_sf"/>
</dbReference>